<dbReference type="EMBL" id="CM042887">
    <property type="protein sequence ID" value="KAI4330285.1"/>
    <property type="molecule type" value="Genomic_DNA"/>
</dbReference>
<reference evidence="2" key="1">
    <citation type="journal article" date="2023" name="Front. Plant Sci.">
        <title>Chromosomal-level genome assembly of Melastoma candidum provides insights into trichome evolution.</title>
        <authorList>
            <person name="Zhong Y."/>
            <person name="Wu W."/>
            <person name="Sun C."/>
            <person name="Zou P."/>
            <person name="Liu Y."/>
            <person name="Dai S."/>
            <person name="Zhou R."/>
        </authorList>
    </citation>
    <scope>NUCLEOTIDE SEQUENCE [LARGE SCALE GENOMIC DNA]</scope>
</reference>
<accession>A0ACB9N2B0</accession>
<organism evidence="1 2">
    <name type="scientific">Melastoma candidum</name>
    <dbReference type="NCBI Taxonomy" id="119954"/>
    <lineage>
        <taxon>Eukaryota</taxon>
        <taxon>Viridiplantae</taxon>
        <taxon>Streptophyta</taxon>
        <taxon>Embryophyta</taxon>
        <taxon>Tracheophyta</taxon>
        <taxon>Spermatophyta</taxon>
        <taxon>Magnoliopsida</taxon>
        <taxon>eudicotyledons</taxon>
        <taxon>Gunneridae</taxon>
        <taxon>Pentapetalae</taxon>
        <taxon>rosids</taxon>
        <taxon>malvids</taxon>
        <taxon>Myrtales</taxon>
        <taxon>Melastomataceae</taxon>
        <taxon>Melastomatoideae</taxon>
        <taxon>Melastomateae</taxon>
        <taxon>Melastoma</taxon>
    </lineage>
</organism>
<protein>
    <submittedName>
        <fullName evidence="1">Uncharacterized protein</fullName>
    </submittedName>
</protein>
<evidence type="ECO:0000313" key="2">
    <source>
        <dbReference type="Proteomes" id="UP001057402"/>
    </source>
</evidence>
<name>A0ACB9N2B0_9MYRT</name>
<evidence type="ECO:0000313" key="1">
    <source>
        <dbReference type="EMBL" id="KAI4330285.1"/>
    </source>
</evidence>
<gene>
    <name evidence="1" type="ORF">MLD38_028585</name>
</gene>
<proteinExistence type="predicted"/>
<dbReference type="Proteomes" id="UP001057402">
    <property type="component" value="Chromosome 8"/>
</dbReference>
<keyword evidence="2" id="KW-1185">Reference proteome</keyword>
<sequence>MIIVVAYLPVQFPDRSGHHGDPHRRDRPNLHLPFITPPGHINRGRHGPRRNQPKKARVSSLIGLACSLLMGLVAMSFAMIVWNTWAGMFISDATITALTVIVLQVVGFNEVGDFPQTMGCSMLRGSSRPNLGTYINT</sequence>
<comment type="caution">
    <text evidence="1">The sequence shown here is derived from an EMBL/GenBank/DDBJ whole genome shotgun (WGS) entry which is preliminary data.</text>
</comment>